<feature type="transmembrane region" description="Helical" evidence="4">
    <location>
        <begin position="82"/>
        <end position="102"/>
    </location>
</feature>
<dbReference type="PANTHER" id="PTHR10272">
    <property type="entry name" value="PLATELET-ACTIVATING FACTOR ACETYLHYDROLASE"/>
    <property type="match status" value="1"/>
</dbReference>
<evidence type="ECO:0000256" key="3">
    <source>
        <dbReference type="ARBA" id="ARBA00023098"/>
    </source>
</evidence>
<keyword evidence="4" id="KW-0812">Transmembrane</keyword>
<keyword evidence="3" id="KW-0443">Lipid metabolism</keyword>
<evidence type="ECO:0000256" key="2">
    <source>
        <dbReference type="ARBA" id="ARBA00022963"/>
    </source>
</evidence>
<reference evidence="5 6" key="1">
    <citation type="submission" date="2020-10" db="EMBL/GenBank/DDBJ databases">
        <title>Identification of Nocardia species via Next-generation sequencing and recognition of intraspecies genetic diversity.</title>
        <authorList>
            <person name="Li P."/>
            <person name="Li P."/>
            <person name="Lu B."/>
        </authorList>
    </citation>
    <scope>NUCLEOTIDE SEQUENCE [LARGE SCALE GENOMIC DNA]</scope>
    <source>
        <strain evidence="5 6">BJ06-0143</strain>
    </source>
</reference>
<organism evidence="5 6">
    <name type="scientific">Nocardia higoensis</name>
    <dbReference type="NCBI Taxonomy" id="228599"/>
    <lineage>
        <taxon>Bacteria</taxon>
        <taxon>Bacillati</taxon>
        <taxon>Actinomycetota</taxon>
        <taxon>Actinomycetes</taxon>
        <taxon>Mycobacteriales</taxon>
        <taxon>Nocardiaceae</taxon>
        <taxon>Nocardia</taxon>
    </lineage>
</organism>
<evidence type="ECO:0000313" key="5">
    <source>
        <dbReference type="EMBL" id="MBF6356114.1"/>
    </source>
</evidence>
<keyword evidence="1 5" id="KW-0378">Hydrolase</keyword>
<proteinExistence type="predicted"/>
<keyword evidence="4" id="KW-0472">Membrane</keyword>
<sequence length="461" mass="48460">MSTFDVILVVLTLGHAVATVAAPRAAMFALPVVGPLLLFGWPLQLLVERFYWQFLPLYLLFPLSAVVSFVVGARRRTGARAVGARVAVAVLAVIALPAPAAVPVPRLPEPTGRYAVGSEIFRWVDEQRAEPSAPADRRNVVVQAWYPSNGSSGRRYLYLDGDGELPGSVAGVPGWLMRGYGLIDSHASADVAVADDRARWPVVLFSPGYGAPRAFYTALVTDLASRGFVVLAVDHPYDSAITTLSDGRIVTTAPDTSADDAEAARAMGDRQRTRAADLSFVIDQLARPDLLGPLAGRLDTDHIAAVGHSLGGASALAALADDPRIDAAVDIDGTPYADLPDRALTRPVLLLESDHDRTDHSQRYLDGNSALLGNLTAPGHRYALGGADHYGFTDAPYFLARPARFALAGFPGGPREPADTGRTANALIEAFLRGPLGDPPADLAATAAAADDVTGGPVGPG</sequence>
<comment type="caution">
    <text evidence="5">The sequence shown here is derived from an EMBL/GenBank/DDBJ whole genome shotgun (WGS) entry which is preliminary data.</text>
</comment>
<dbReference type="Proteomes" id="UP000707731">
    <property type="component" value="Unassembled WGS sequence"/>
</dbReference>
<evidence type="ECO:0000256" key="1">
    <source>
        <dbReference type="ARBA" id="ARBA00022801"/>
    </source>
</evidence>
<dbReference type="PANTHER" id="PTHR10272:SF0">
    <property type="entry name" value="PLATELET-ACTIVATING FACTOR ACETYLHYDROLASE"/>
    <property type="match status" value="1"/>
</dbReference>
<accession>A0ABS0DGQ7</accession>
<gene>
    <name evidence="5" type="ORF">IU449_16455</name>
</gene>
<feature type="transmembrane region" description="Helical" evidence="4">
    <location>
        <begin position="50"/>
        <end position="70"/>
    </location>
</feature>
<dbReference type="EMBL" id="JADLQN010000002">
    <property type="protein sequence ID" value="MBF6356114.1"/>
    <property type="molecule type" value="Genomic_DNA"/>
</dbReference>
<keyword evidence="6" id="KW-1185">Reference proteome</keyword>
<protein>
    <submittedName>
        <fullName evidence="5">Dienelactone hydrolase family protein</fullName>
    </submittedName>
</protein>
<dbReference type="RefSeq" id="WP_195002951.1">
    <property type="nucleotide sequence ID" value="NZ_JADLQN010000002.1"/>
</dbReference>
<dbReference type="Pfam" id="PF03403">
    <property type="entry name" value="PAF-AH_p_II"/>
    <property type="match status" value="2"/>
</dbReference>
<evidence type="ECO:0000256" key="4">
    <source>
        <dbReference type="SAM" id="Phobius"/>
    </source>
</evidence>
<name>A0ABS0DGQ7_9NOCA</name>
<keyword evidence="4" id="KW-1133">Transmembrane helix</keyword>
<dbReference type="Gene3D" id="3.40.50.1820">
    <property type="entry name" value="alpha/beta hydrolase"/>
    <property type="match status" value="1"/>
</dbReference>
<dbReference type="InterPro" id="IPR029058">
    <property type="entry name" value="AB_hydrolase_fold"/>
</dbReference>
<evidence type="ECO:0000313" key="6">
    <source>
        <dbReference type="Proteomes" id="UP000707731"/>
    </source>
</evidence>
<dbReference type="GO" id="GO:0016787">
    <property type="term" value="F:hydrolase activity"/>
    <property type="evidence" value="ECO:0007669"/>
    <property type="project" value="UniProtKB-KW"/>
</dbReference>
<dbReference type="SUPFAM" id="SSF53474">
    <property type="entry name" value="alpha/beta-Hydrolases"/>
    <property type="match status" value="1"/>
</dbReference>
<keyword evidence="2" id="KW-0442">Lipid degradation</keyword>